<dbReference type="PANTHER" id="PTHR44329">
    <property type="entry name" value="SERINE/THREONINE-PROTEIN KINASE TNNI3K-RELATED"/>
    <property type="match status" value="1"/>
</dbReference>
<name>A0AAD3D5X1_9STRA</name>
<dbReference type="GO" id="GO:0004674">
    <property type="term" value="F:protein serine/threonine kinase activity"/>
    <property type="evidence" value="ECO:0007669"/>
    <property type="project" value="TreeGrafter"/>
</dbReference>
<dbReference type="InterPro" id="IPR000719">
    <property type="entry name" value="Prot_kinase_dom"/>
</dbReference>
<dbReference type="PROSITE" id="PS50011">
    <property type="entry name" value="PROTEIN_KINASE_DOM"/>
    <property type="match status" value="1"/>
</dbReference>
<evidence type="ECO:0000259" key="1">
    <source>
        <dbReference type="PROSITE" id="PS50011"/>
    </source>
</evidence>
<dbReference type="Pfam" id="PF00069">
    <property type="entry name" value="Pkinase"/>
    <property type="match status" value="1"/>
</dbReference>
<sequence length="392" mass="45104">MSSQEQDEIDIRLHCKKSLRRMSTGSSIIIDGKSILDDDSQRISARELEQGPKLGQGAFSDVREVRRLSTDAHSIISQEEEHSMGSYSSGRKLIQGAMKYSRQESIEEDSIFLHRRLPQTVHSEITTGSQGGSTVFHEDTDAVSRSYYYAMKKLRPDLSKSRAKSGAIDLAVEAQFLASLSHRNIVQLGGIGDDPGSKDFFLMVERLETTLSSEITLWKREQQTINTNRLNDSRSRIQDSLQNHLLNRMKHAHDLVSAMSYLHEKRMIFRDLKPDNVGFTHDHIIKLFDFGLARELKPERRMGRDQFFLSRAGSPRYMAPEKPFRSLNAKEHEKAILTWRKRPKLSKQIPKDLRKLMKKCWKHHANERPDMSDCYRDLGSFLDSNQISIEKS</sequence>
<dbReference type="SUPFAM" id="SSF56112">
    <property type="entry name" value="Protein kinase-like (PK-like)"/>
    <property type="match status" value="1"/>
</dbReference>
<gene>
    <name evidence="2" type="ORF">CTEN210_13115</name>
</gene>
<dbReference type="SMART" id="SM00220">
    <property type="entry name" value="S_TKc"/>
    <property type="match status" value="1"/>
</dbReference>
<dbReference type="Gene3D" id="1.10.510.10">
    <property type="entry name" value="Transferase(Phosphotransferase) domain 1"/>
    <property type="match status" value="2"/>
</dbReference>
<comment type="caution">
    <text evidence="2">The sequence shown here is derived from an EMBL/GenBank/DDBJ whole genome shotgun (WGS) entry which is preliminary data.</text>
</comment>
<feature type="domain" description="Protein kinase" evidence="1">
    <location>
        <begin position="48"/>
        <end position="392"/>
    </location>
</feature>
<dbReference type="InterPro" id="IPR011009">
    <property type="entry name" value="Kinase-like_dom_sf"/>
</dbReference>
<dbReference type="Proteomes" id="UP001054902">
    <property type="component" value="Unassembled WGS sequence"/>
</dbReference>
<protein>
    <recommendedName>
        <fullName evidence="1">Protein kinase domain-containing protein</fullName>
    </recommendedName>
</protein>
<dbReference type="Gene3D" id="3.30.200.20">
    <property type="entry name" value="Phosphorylase Kinase, domain 1"/>
    <property type="match status" value="1"/>
</dbReference>
<proteinExistence type="predicted"/>
<dbReference type="AlphaFoldDB" id="A0AAD3D5X1"/>
<organism evidence="2 3">
    <name type="scientific">Chaetoceros tenuissimus</name>
    <dbReference type="NCBI Taxonomy" id="426638"/>
    <lineage>
        <taxon>Eukaryota</taxon>
        <taxon>Sar</taxon>
        <taxon>Stramenopiles</taxon>
        <taxon>Ochrophyta</taxon>
        <taxon>Bacillariophyta</taxon>
        <taxon>Coscinodiscophyceae</taxon>
        <taxon>Chaetocerotophycidae</taxon>
        <taxon>Chaetocerotales</taxon>
        <taxon>Chaetocerotaceae</taxon>
        <taxon>Chaetoceros</taxon>
    </lineage>
</organism>
<dbReference type="GO" id="GO:0005524">
    <property type="term" value="F:ATP binding"/>
    <property type="evidence" value="ECO:0007669"/>
    <property type="project" value="InterPro"/>
</dbReference>
<evidence type="ECO:0000313" key="2">
    <source>
        <dbReference type="EMBL" id="GFH56639.1"/>
    </source>
</evidence>
<accession>A0AAD3D5X1</accession>
<evidence type="ECO:0000313" key="3">
    <source>
        <dbReference type="Proteomes" id="UP001054902"/>
    </source>
</evidence>
<keyword evidence="3" id="KW-1185">Reference proteome</keyword>
<dbReference type="InterPro" id="IPR051681">
    <property type="entry name" value="Ser/Thr_Kinases-Pseudokinases"/>
</dbReference>
<dbReference type="EMBL" id="BLLK01000055">
    <property type="protein sequence ID" value="GFH56639.1"/>
    <property type="molecule type" value="Genomic_DNA"/>
</dbReference>
<reference evidence="2 3" key="1">
    <citation type="journal article" date="2021" name="Sci. Rep.">
        <title>The genome of the diatom Chaetoceros tenuissimus carries an ancient integrated fragment of an extant virus.</title>
        <authorList>
            <person name="Hongo Y."/>
            <person name="Kimura K."/>
            <person name="Takaki Y."/>
            <person name="Yoshida Y."/>
            <person name="Baba S."/>
            <person name="Kobayashi G."/>
            <person name="Nagasaki K."/>
            <person name="Hano T."/>
            <person name="Tomaru Y."/>
        </authorList>
    </citation>
    <scope>NUCLEOTIDE SEQUENCE [LARGE SCALE GENOMIC DNA]</scope>
    <source>
        <strain evidence="2 3">NIES-3715</strain>
    </source>
</reference>